<sequence length="251" mass="28150">MYKKFNTSIIVSTFILLISGCSWNDKTSKDEFTYRESILTKANNHSGLITLYRDKLKIKEDDNIRLKLANSYYLSGDSKSSLYYLKPIAHKQSESIYLLQAKSLIKEGNNTDARIIVNKLLKISPNSAEAHNINGIILANSGEMAKAENAIERSRALFISDETAMNNLAVIAILDNRYADAVRILLPSYLAGKRNSLMLHNLVFSLIKLGDKKYAKKIITAEKISKEPDELILAISQISSPYQDKLSDGIE</sequence>
<reference evidence="1 2" key="1">
    <citation type="submission" date="2018-06" db="EMBL/GenBank/DDBJ databases">
        <authorList>
            <consortium name="Pathogen Informatics"/>
            <person name="Doyle S."/>
        </authorList>
    </citation>
    <scope>NUCLEOTIDE SEQUENCE [LARGE SCALE GENOMIC DNA]</scope>
    <source>
        <strain evidence="1 2">NCTC11470</strain>
    </source>
</reference>
<dbReference type="PROSITE" id="PS51257">
    <property type="entry name" value="PROKAR_LIPOPROTEIN"/>
    <property type="match status" value="1"/>
</dbReference>
<dbReference type="AlphaFoldDB" id="A0A380PU14"/>
<dbReference type="OrthoDB" id="6480168at2"/>
<accession>A0A380PU14</accession>
<dbReference type="RefSeq" id="WP_032911229.1">
    <property type="nucleotide sequence ID" value="NZ_CP023964.1"/>
</dbReference>
<dbReference type="Proteomes" id="UP000254835">
    <property type="component" value="Unassembled WGS sequence"/>
</dbReference>
<dbReference type="GeneID" id="57905723"/>
<dbReference type="SUPFAM" id="SSF48452">
    <property type="entry name" value="TPR-like"/>
    <property type="match status" value="1"/>
</dbReference>
<organism evidence="1 2">
    <name type="scientific">Yersinia frederiksenii</name>
    <dbReference type="NCBI Taxonomy" id="29484"/>
    <lineage>
        <taxon>Bacteria</taxon>
        <taxon>Pseudomonadati</taxon>
        <taxon>Pseudomonadota</taxon>
        <taxon>Gammaproteobacteria</taxon>
        <taxon>Enterobacterales</taxon>
        <taxon>Yersiniaceae</taxon>
        <taxon>Yersinia</taxon>
    </lineage>
</organism>
<dbReference type="EMBL" id="UHJA01000001">
    <property type="protein sequence ID" value="SUP77096.1"/>
    <property type="molecule type" value="Genomic_DNA"/>
</dbReference>
<dbReference type="InterPro" id="IPR011990">
    <property type="entry name" value="TPR-like_helical_dom_sf"/>
</dbReference>
<proteinExistence type="predicted"/>
<protein>
    <submittedName>
        <fullName evidence="1">Putative tight adherance operon protein</fullName>
    </submittedName>
</protein>
<dbReference type="Gene3D" id="1.25.40.10">
    <property type="entry name" value="Tetratricopeptide repeat domain"/>
    <property type="match status" value="1"/>
</dbReference>
<evidence type="ECO:0000313" key="1">
    <source>
        <dbReference type="EMBL" id="SUP77096.1"/>
    </source>
</evidence>
<evidence type="ECO:0000313" key="2">
    <source>
        <dbReference type="Proteomes" id="UP000254835"/>
    </source>
</evidence>
<name>A0A380PU14_YERFR</name>
<gene>
    <name evidence="1" type="primary">tadD</name>
    <name evidence="1" type="ORF">NCTC11470_02154</name>
</gene>